<dbReference type="Proteomes" id="UP001151532">
    <property type="component" value="Chromosome 10"/>
</dbReference>
<reference evidence="1" key="2">
    <citation type="journal article" date="2023" name="Int. J. Mol. Sci.">
        <title>De Novo Assembly and Annotation of 11 Diverse Shrub Willow (Salix) Genomes Reveals Novel Gene Organization in Sex-Linked Regions.</title>
        <authorList>
            <person name="Hyden B."/>
            <person name="Feng K."/>
            <person name="Yates T.B."/>
            <person name="Jawdy S."/>
            <person name="Cereghino C."/>
            <person name="Smart L.B."/>
            <person name="Muchero W."/>
        </authorList>
    </citation>
    <scope>NUCLEOTIDE SEQUENCE</scope>
    <source>
        <tissue evidence="1">Shoot tip</tissue>
    </source>
</reference>
<name>A0A9Q0TTP2_SALPP</name>
<dbReference type="EMBL" id="JAPFFK010000014">
    <property type="protein sequence ID" value="KAJ6717589.1"/>
    <property type="molecule type" value="Genomic_DNA"/>
</dbReference>
<proteinExistence type="predicted"/>
<evidence type="ECO:0000313" key="1">
    <source>
        <dbReference type="EMBL" id="KAJ6717589.1"/>
    </source>
</evidence>
<sequence>MHVTCSLQIYYRPLLSDFHIMNKRTIYSQIIYIPQFE</sequence>
<accession>A0A9Q0TTP2</accession>
<organism evidence="1 2">
    <name type="scientific">Salix purpurea</name>
    <name type="common">Purple osier willow</name>
    <dbReference type="NCBI Taxonomy" id="77065"/>
    <lineage>
        <taxon>Eukaryota</taxon>
        <taxon>Viridiplantae</taxon>
        <taxon>Streptophyta</taxon>
        <taxon>Embryophyta</taxon>
        <taxon>Tracheophyta</taxon>
        <taxon>Spermatophyta</taxon>
        <taxon>Magnoliopsida</taxon>
        <taxon>eudicotyledons</taxon>
        <taxon>Gunneridae</taxon>
        <taxon>Pentapetalae</taxon>
        <taxon>rosids</taxon>
        <taxon>fabids</taxon>
        <taxon>Malpighiales</taxon>
        <taxon>Salicaceae</taxon>
        <taxon>Saliceae</taxon>
        <taxon>Salix</taxon>
    </lineage>
</organism>
<gene>
    <name evidence="1" type="ORF">OIU79_005706</name>
</gene>
<reference evidence="1" key="1">
    <citation type="submission" date="2022-11" db="EMBL/GenBank/DDBJ databases">
        <authorList>
            <person name="Hyden B.L."/>
            <person name="Feng K."/>
            <person name="Yates T."/>
            <person name="Jawdy S."/>
            <person name="Smart L.B."/>
            <person name="Muchero W."/>
        </authorList>
    </citation>
    <scope>NUCLEOTIDE SEQUENCE</scope>
    <source>
        <tissue evidence="1">Shoot tip</tissue>
    </source>
</reference>
<evidence type="ECO:0000313" key="2">
    <source>
        <dbReference type="Proteomes" id="UP001151532"/>
    </source>
</evidence>
<protein>
    <submittedName>
        <fullName evidence="1">Uncharacterized protein</fullName>
    </submittedName>
</protein>
<dbReference type="AlphaFoldDB" id="A0A9Q0TTP2"/>
<comment type="caution">
    <text evidence="1">The sequence shown here is derived from an EMBL/GenBank/DDBJ whole genome shotgun (WGS) entry which is preliminary data.</text>
</comment>
<keyword evidence="2" id="KW-1185">Reference proteome</keyword>